<name>A0ABV6W460_9ACTN</name>
<accession>A0ABV6W460</accession>
<dbReference type="RefSeq" id="WP_380542732.1">
    <property type="nucleotide sequence ID" value="NZ_JBHFAB010000030.1"/>
</dbReference>
<gene>
    <name evidence="1" type="ORF">ACEZDE_29720</name>
</gene>
<sequence length="77" mass="8331">MTTPDADQPVYIGPLLAEQNTRQVRVRTPGGIPLAQGCSSRREAEELIAAAGQEISLDDDTKVYWVGDRGVWPVGAH</sequence>
<evidence type="ECO:0000313" key="2">
    <source>
        <dbReference type="Proteomes" id="UP001592531"/>
    </source>
</evidence>
<keyword evidence="2" id="KW-1185">Reference proteome</keyword>
<dbReference type="EMBL" id="JBHFAB010000030">
    <property type="protein sequence ID" value="MFC1420792.1"/>
    <property type="molecule type" value="Genomic_DNA"/>
</dbReference>
<dbReference type="Proteomes" id="UP001592531">
    <property type="component" value="Unassembled WGS sequence"/>
</dbReference>
<reference evidence="1 2" key="1">
    <citation type="submission" date="2024-09" db="EMBL/GenBank/DDBJ databases">
        <authorList>
            <person name="Lee S.D."/>
        </authorList>
    </citation>
    <scope>NUCLEOTIDE SEQUENCE [LARGE SCALE GENOMIC DNA]</scope>
    <source>
        <strain evidence="1 2">N8-3</strain>
    </source>
</reference>
<comment type="caution">
    <text evidence="1">The sequence shown here is derived from an EMBL/GenBank/DDBJ whole genome shotgun (WGS) entry which is preliminary data.</text>
</comment>
<proteinExistence type="predicted"/>
<organism evidence="1 2">
    <name type="scientific">Streptacidiphilus cavernicola</name>
    <dbReference type="NCBI Taxonomy" id="3342716"/>
    <lineage>
        <taxon>Bacteria</taxon>
        <taxon>Bacillati</taxon>
        <taxon>Actinomycetota</taxon>
        <taxon>Actinomycetes</taxon>
        <taxon>Kitasatosporales</taxon>
        <taxon>Streptomycetaceae</taxon>
        <taxon>Streptacidiphilus</taxon>
    </lineage>
</organism>
<protein>
    <submittedName>
        <fullName evidence="1">Uncharacterized protein</fullName>
    </submittedName>
</protein>
<evidence type="ECO:0000313" key="1">
    <source>
        <dbReference type="EMBL" id="MFC1420792.1"/>
    </source>
</evidence>